<feature type="binding site" evidence="6">
    <location>
        <position position="97"/>
    </location>
    <ligand>
        <name>FMN</name>
        <dbReference type="ChEBI" id="CHEBI:58210"/>
    </ligand>
</feature>
<evidence type="ECO:0000256" key="6">
    <source>
        <dbReference type="PIRSR" id="PIRSR000337-1"/>
    </source>
</evidence>
<dbReference type="SUPFAM" id="SSF51679">
    <property type="entry name" value="Bacterial luciferase-like"/>
    <property type="match status" value="1"/>
</dbReference>
<evidence type="ECO:0000259" key="8">
    <source>
        <dbReference type="Pfam" id="PF00296"/>
    </source>
</evidence>
<dbReference type="GO" id="GO:0016705">
    <property type="term" value="F:oxidoreductase activity, acting on paired donors, with incorporation or reduction of molecular oxygen"/>
    <property type="evidence" value="ECO:0007669"/>
    <property type="project" value="InterPro"/>
</dbReference>
<dbReference type="Pfam" id="PF00296">
    <property type="entry name" value="Bac_luciferase"/>
    <property type="match status" value="1"/>
</dbReference>
<feature type="binding site" evidence="6">
    <location>
        <position position="148"/>
    </location>
    <ligand>
        <name>FMN</name>
        <dbReference type="ChEBI" id="CHEBI:58210"/>
    </ligand>
</feature>
<feature type="region of interest" description="Disordered" evidence="7">
    <location>
        <begin position="435"/>
        <end position="454"/>
    </location>
</feature>
<dbReference type="PANTHER" id="PTHR30011">
    <property type="entry name" value="ALKANESULFONATE MONOOXYGENASE-RELATED"/>
    <property type="match status" value="1"/>
</dbReference>
<dbReference type="InterPro" id="IPR051260">
    <property type="entry name" value="Diverse_substr_monoxygenases"/>
</dbReference>
<dbReference type="InterPro" id="IPR036661">
    <property type="entry name" value="Luciferase-like_sf"/>
</dbReference>
<keyword evidence="1 6" id="KW-0285">Flavoprotein</keyword>
<evidence type="ECO:0000313" key="10">
    <source>
        <dbReference type="Proteomes" id="UP000193553"/>
    </source>
</evidence>
<keyword evidence="3" id="KW-0560">Oxidoreductase</keyword>
<evidence type="ECO:0000313" key="9">
    <source>
        <dbReference type="EMBL" id="OSJ18985.1"/>
    </source>
</evidence>
<comment type="similarity">
    <text evidence="5">Belongs to the NtaA/SnaA/DszA monooxygenase family.</text>
</comment>
<protein>
    <recommendedName>
        <fullName evidence="8">Luciferase-like domain-containing protein</fullName>
    </recommendedName>
</protein>
<dbReference type="AlphaFoldDB" id="A0A1X3HF32"/>
<keyword evidence="4" id="KW-0503">Monooxygenase</keyword>
<dbReference type="InterPro" id="IPR011251">
    <property type="entry name" value="Luciferase-like_dom"/>
</dbReference>
<evidence type="ECO:0000256" key="2">
    <source>
        <dbReference type="ARBA" id="ARBA00022643"/>
    </source>
</evidence>
<dbReference type="RefSeq" id="WP_085357268.1">
    <property type="nucleotide sequence ID" value="NZ_NAFD01000132.1"/>
</dbReference>
<name>A0A1X3HF32_9BRAD</name>
<dbReference type="OrthoDB" id="9779442at2"/>
<dbReference type="Proteomes" id="UP000193553">
    <property type="component" value="Unassembled WGS sequence"/>
</dbReference>
<accession>A0A1X3HF32</accession>
<gene>
    <name evidence="9" type="ORF">BSZ18_01165</name>
</gene>
<dbReference type="InterPro" id="IPR016215">
    <property type="entry name" value="NTA_MOA"/>
</dbReference>
<dbReference type="CDD" id="cd01095">
    <property type="entry name" value="Nitrilotriacetate_monoxgenase"/>
    <property type="match status" value="1"/>
</dbReference>
<dbReference type="PIRSF" id="PIRSF000337">
    <property type="entry name" value="NTA_MOA"/>
    <property type="match status" value="1"/>
</dbReference>
<reference evidence="9 10" key="1">
    <citation type="submission" date="2017-03" db="EMBL/GenBank/DDBJ databases">
        <title>Whole genome sequences of fourteen strains of Bradyrhizobium canariense and one strain of Bradyrhizobium japonicum isolated from Lupinus (Papilionoideae: Genisteae) species in Algeria.</title>
        <authorList>
            <person name="Crovadore J."/>
            <person name="Chekireb D."/>
            <person name="Brachmann A."/>
            <person name="Chablais R."/>
            <person name="Cochard B."/>
            <person name="Lefort F."/>
        </authorList>
    </citation>
    <scope>NUCLEOTIDE SEQUENCE [LARGE SCALE GENOMIC DNA]</scope>
    <source>
        <strain evidence="9 10">UBMA195</strain>
    </source>
</reference>
<dbReference type="PANTHER" id="PTHR30011:SF16">
    <property type="entry name" value="C2H2 FINGER DOMAIN TRANSCRIPTION FACTOR (EUROFUNG)-RELATED"/>
    <property type="match status" value="1"/>
</dbReference>
<comment type="caution">
    <text evidence="9">The sequence shown here is derived from an EMBL/GenBank/DDBJ whole genome shotgun (WGS) entry which is preliminary data.</text>
</comment>
<dbReference type="GO" id="GO:0004497">
    <property type="term" value="F:monooxygenase activity"/>
    <property type="evidence" value="ECO:0007669"/>
    <property type="project" value="UniProtKB-KW"/>
</dbReference>
<sequence length="454" mass="51106">MQRRRGVMNLAMFLQVTGRGWAWRSPRSRIEDLWTLDLPLYVTQEAEKAKFDAMVVGSWLQPETGAFGQAPFTGGYEPFTLIGALAARTDKIGLVATSSTTFEHPYNAARFLTMLDWLSRGRVGWNVVTSTGGEQHYGIELPPKEERYTRADEYMEVCKGLWDAWDDDAVVNDRTSGFWARADRIHPIGYEGRYYKSQGQLFMHRSPQGRPVIVQAGQSPAGQDFASRHADVVFTAQNDIGAAQAFRRDLRHRAAAAGRNPEKIKVLPGLSPIVARTAEQARAFEAQLNEWAPLNMVIERMQEIFQTELRDLDPDQPIPAERLVAPGDPTFEKTVRPASVSRYRNFYDMAVKDKMTLREMAARGDRGNGHHAPIGSVNQIADLMEEWYEAEACDGFMLNATAVPEDLEAICQLLIPELQRRGLARTEYEGATLRDHLGLERPQSSLGNRRPARL</sequence>
<dbReference type="Gene3D" id="3.20.20.30">
    <property type="entry name" value="Luciferase-like domain"/>
    <property type="match status" value="1"/>
</dbReference>
<evidence type="ECO:0000256" key="1">
    <source>
        <dbReference type="ARBA" id="ARBA00022630"/>
    </source>
</evidence>
<evidence type="ECO:0000256" key="3">
    <source>
        <dbReference type="ARBA" id="ARBA00023002"/>
    </source>
</evidence>
<evidence type="ECO:0000256" key="7">
    <source>
        <dbReference type="SAM" id="MobiDB-lite"/>
    </source>
</evidence>
<evidence type="ECO:0000256" key="5">
    <source>
        <dbReference type="ARBA" id="ARBA00033748"/>
    </source>
</evidence>
<organism evidence="9 10">
    <name type="scientific">Bradyrhizobium canariense</name>
    <dbReference type="NCBI Taxonomy" id="255045"/>
    <lineage>
        <taxon>Bacteria</taxon>
        <taxon>Pseudomonadati</taxon>
        <taxon>Pseudomonadota</taxon>
        <taxon>Alphaproteobacteria</taxon>
        <taxon>Hyphomicrobiales</taxon>
        <taxon>Nitrobacteraceae</taxon>
        <taxon>Bradyrhizobium</taxon>
    </lineage>
</organism>
<evidence type="ECO:0000256" key="4">
    <source>
        <dbReference type="ARBA" id="ARBA00023033"/>
    </source>
</evidence>
<proteinExistence type="inferred from homology"/>
<feature type="binding site" evidence="6">
    <location>
        <position position="219"/>
    </location>
    <ligand>
        <name>FMN</name>
        <dbReference type="ChEBI" id="CHEBI:58210"/>
    </ligand>
</feature>
<dbReference type="NCBIfam" id="TIGR03860">
    <property type="entry name" value="FMN_nitrolo"/>
    <property type="match status" value="1"/>
</dbReference>
<feature type="domain" description="Luciferase-like" evidence="8">
    <location>
        <begin position="43"/>
        <end position="390"/>
    </location>
</feature>
<keyword evidence="2 6" id="KW-0288">FMN</keyword>
<dbReference type="EMBL" id="NAFI01000119">
    <property type="protein sequence ID" value="OSJ18985.1"/>
    <property type="molecule type" value="Genomic_DNA"/>
</dbReference>